<sequence>MACKPLGLSQYINAHATRTTEFVKQPANVPAEETWKTDLDDHVDEKVAPLQNSPLVGEGKDPLRSGHSKAWNLSWDEPKPGKRCQGFGTREYTARLWNIPFYANWTKTCENTEATIHGVVVSRPSFCDNKWPFGGVIGHWIVDFGEEDCLARWGKIVDKGCLKPNSNLRRFEARLLNIKKPEDWATICGTAPIKIRGISIPKPTVCENRGFWGVYGVWDFEDKGC</sequence>
<evidence type="ECO:0000313" key="1">
    <source>
        <dbReference type="EMBL" id="KAF9478171.1"/>
    </source>
</evidence>
<dbReference type="OrthoDB" id="3153758at2759"/>
<dbReference type="AlphaFoldDB" id="A0A9P5Z2A4"/>
<comment type="caution">
    <text evidence="1">The sequence shown here is derived from an EMBL/GenBank/DDBJ whole genome shotgun (WGS) entry which is preliminary data.</text>
</comment>
<keyword evidence="2" id="KW-1185">Reference proteome</keyword>
<organism evidence="1 2">
    <name type="scientific">Pholiota conissans</name>
    <dbReference type="NCBI Taxonomy" id="109636"/>
    <lineage>
        <taxon>Eukaryota</taxon>
        <taxon>Fungi</taxon>
        <taxon>Dikarya</taxon>
        <taxon>Basidiomycota</taxon>
        <taxon>Agaricomycotina</taxon>
        <taxon>Agaricomycetes</taxon>
        <taxon>Agaricomycetidae</taxon>
        <taxon>Agaricales</taxon>
        <taxon>Agaricineae</taxon>
        <taxon>Strophariaceae</taxon>
        <taxon>Pholiota</taxon>
    </lineage>
</organism>
<name>A0A9P5Z2A4_9AGAR</name>
<proteinExistence type="predicted"/>
<reference evidence="1" key="1">
    <citation type="submission" date="2020-11" db="EMBL/GenBank/DDBJ databases">
        <authorList>
            <consortium name="DOE Joint Genome Institute"/>
            <person name="Ahrendt S."/>
            <person name="Riley R."/>
            <person name="Andreopoulos W."/>
            <person name="Labutti K."/>
            <person name="Pangilinan J."/>
            <person name="Ruiz-Duenas F.J."/>
            <person name="Barrasa J.M."/>
            <person name="Sanchez-Garcia M."/>
            <person name="Camarero S."/>
            <person name="Miyauchi S."/>
            <person name="Serrano A."/>
            <person name="Linde D."/>
            <person name="Babiker R."/>
            <person name="Drula E."/>
            <person name="Ayuso-Fernandez I."/>
            <person name="Pacheco R."/>
            <person name="Padilla G."/>
            <person name="Ferreira P."/>
            <person name="Barriuso J."/>
            <person name="Kellner H."/>
            <person name="Castanera R."/>
            <person name="Alfaro M."/>
            <person name="Ramirez L."/>
            <person name="Pisabarro A.G."/>
            <person name="Kuo A."/>
            <person name="Tritt A."/>
            <person name="Lipzen A."/>
            <person name="He G."/>
            <person name="Yan M."/>
            <person name="Ng V."/>
            <person name="Cullen D."/>
            <person name="Martin F."/>
            <person name="Rosso M.-N."/>
            <person name="Henrissat B."/>
            <person name="Hibbett D."/>
            <person name="Martinez A.T."/>
            <person name="Grigoriev I.V."/>
        </authorList>
    </citation>
    <scope>NUCLEOTIDE SEQUENCE</scope>
    <source>
        <strain evidence="1">CIRM-BRFM 674</strain>
    </source>
</reference>
<protein>
    <submittedName>
        <fullName evidence="1">Uncharacterized protein</fullName>
    </submittedName>
</protein>
<gene>
    <name evidence="1" type="ORF">BDN70DRAFT_933627</name>
</gene>
<dbReference type="Proteomes" id="UP000807469">
    <property type="component" value="Unassembled WGS sequence"/>
</dbReference>
<accession>A0A9P5Z2A4</accession>
<dbReference type="EMBL" id="MU155241">
    <property type="protein sequence ID" value="KAF9478171.1"/>
    <property type="molecule type" value="Genomic_DNA"/>
</dbReference>
<evidence type="ECO:0000313" key="2">
    <source>
        <dbReference type="Proteomes" id="UP000807469"/>
    </source>
</evidence>